<feature type="compositionally biased region" description="Low complexity" evidence="3">
    <location>
        <begin position="230"/>
        <end position="240"/>
    </location>
</feature>
<evidence type="ECO:0000256" key="2">
    <source>
        <dbReference type="ARBA" id="ARBA00022729"/>
    </source>
</evidence>
<evidence type="ECO:0000256" key="1">
    <source>
        <dbReference type="ARBA" id="ARBA00004196"/>
    </source>
</evidence>
<sequence length="525" mass="56249">MYKVKGMKNLKKWILGIICLNLCLFLSGQANVTGFSAATEETSVYYAVSGTLYQASSNAESMANSAIKQLYIEEASDGAMYLRITLQPVEAMGMSGYLGWLKYYEDYDTDTAPSASAALTAADVLSKYSVFDSYNNASSGSDSQMKGKSYPKVVKIPVDKNQSRYWMQVYVPLMEGISAGSGTQTVRLVLDYSTMEEVSLQEVKAAEGTNETSSEETSDKAGSTLGSNASSSKTDSSGKTGKSKTSDLDIATLEDGTYYLSGEMLKVDKSTTSMANSAINPIIKLTVKKGKYTVTVNFKGMSVGSGSGYLGKIKYYTNAYKASSTQITGTTHEATVKSYQKNSDGTKVSDSYGTDYPKQVTFPLIKKAIKNGGYVPLQVYVPVMEAISAGSGTQNVYLKLDYSTLAKKKSSVDTTSSSASENSEAADTTTGSGSSQGSSLAEAGTLTVEEDGDEEEGKEEILSVTEFSKSREDSGESAVSTTAVSAETKELEPPLRKYGIPGIIVIAFLAGHGIFRYRARMRRLQ</sequence>
<evidence type="ECO:0000313" key="8">
    <source>
        <dbReference type="Proteomes" id="UP000199228"/>
    </source>
</evidence>
<feature type="compositionally biased region" description="Low complexity" evidence="3">
    <location>
        <begin position="412"/>
        <end position="439"/>
    </location>
</feature>
<proteinExistence type="predicted"/>
<feature type="transmembrane region" description="Helical" evidence="4">
    <location>
        <begin position="498"/>
        <end position="515"/>
    </location>
</feature>
<dbReference type="GO" id="GO:0030313">
    <property type="term" value="C:cell envelope"/>
    <property type="evidence" value="ECO:0007669"/>
    <property type="project" value="UniProtKB-SubCell"/>
</dbReference>
<comment type="subcellular location">
    <subcellularLocation>
        <location evidence="1">Cell envelope</location>
    </subcellularLocation>
</comment>
<dbReference type="CDD" id="cd06920">
    <property type="entry name" value="NEAT"/>
    <property type="match status" value="1"/>
</dbReference>
<dbReference type="Proteomes" id="UP000199228">
    <property type="component" value="Unassembled WGS sequence"/>
</dbReference>
<keyword evidence="4" id="KW-0812">Transmembrane</keyword>
<reference evidence="7 8" key="1">
    <citation type="submission" date="2016-10" db="EMBL/GenBank/DDBJ databases">
        <authorList>
            <person name="de Groot N.N."/>
        </authorList>
    </citation>
    <scope>NUCLEOTIDE SEQUENCE [LARGE SCALE GENOMIC DNA]</scope>
    <source>
        <strain evidence="7 8">DSM 3217</strain>
    </source>
</reference>
<dbReference type="PROSITE" id="PS50978">
    <property type="entry name" value="NEAT"/>
    <property type="match status" value="1"/>
</dbReference>
<evidence type="ECO:0000256" key="5">
    <source>
        <dbReference type="SAM" id="SignalP"/>
    </source>
</evidence>
<dbReference type="InterPro" id="IPR037250">
    <property type="entry name" value="NEAT_dom_sf"/>
</dbReference>
<evidence type="ECO:0000313" key="7">
    <source>
        <dbReference type="EMBL" id="SDB02827.1"/>
    </source>
</evidence>
<dbReference type="InterPro" id="IPR006635">
    <property type="entry name" value="NEAT_dom"/>
</dbReference>
<feature type="compositionally biased region" description="Acidic residues" evidence="3">
    <location>
        <begin position="448"/>
        <end position="458"/>
    </location>
</feature>
<dbReference type="Gene3D" id="2.60.40.1850">
    <property type="match status" value="2"/>
</dbReference>
<keyword evidence="4" id="KW-0472">Membrane</keyword>
<keyword evidence="4" id="KW-1133">Transmembrane helix</keyword>
<evidence type="ECO:0000256" key="3">
    <source>
        <dbReference type="SAM" id="MobiDB-lite"/>
    </source>
</evidence>
<organism evidence="7 8">
    <name type="scientific">Eubacterium oxidoreducens</name>
    <dbReference type="NCBI Taxonomy" id="1732"/>
    <lineage>
        <taxon>Bacteria</taxon>
        <taxon>Bacillati</taxon>
        <taxon>Bacillota</taxon>
        <taxon>Clostridia</taxon>
        <taxon>Eubacteriales</taxon>
        <taxon>Eubacteriaceae</taxon>
        <taxon>Eubacterium</taxon>
    </lineage>
</organism>
<keyword evidence="8" id="KW-1185">Reference proteome</keyword>
<feature type="compositionally biased region" description="Polar residues" evidence="3">
    <location>
        <begin position="220"/>
        <end position="229"/>
    </location>
</feature>
<dbReference type="SUPFAM" id="SSF158911">
    <property type="entry name" value="NEAT domain-like"/>
    <property type="match status" value="1"/>
</dbReference>
<name>A0A1G6A324_EUBOX</name>
<dbReference type="SMART" id="SM00725">
    <property type="entry name" value="NEAT"/>
    <property type="match status" value="1"/>
</dbReference>
<protein>
    <submittedName>
        <fullName evidence="7">Iron Transport-associated domain-containing protein</fullName>
    </submittedName>
</protein>
<feature type="signal peptide" evidence="5">
    <location>
        <begin position="1"/>
        <end position="30"/>
    </location>
</feature>
<evidence type="ECO:0000256" key="4">
    <source>
        <dbReference type="SAM" id="Phobius"/>
    </source>
</evidence>
<feature type="region of interest" description="Disordered" evidence="3">
    <location>
        <begin position="410"/>
        <end position="459"/>
    </location>
</feature>
<dbReference type="STRING" id="1732.SAMN02910417_00205"/>
<feature type="domain" description="NEAT" evidence="6">
    <location>
        <begin position="253"/>
        <end position="408"/>
    </location>
</feature>
<accession>A0A1G6A324</accession>
<feature type="chain" id="PRO_5039717624" evidence="5">
    <location>
        <begin position="31"/>
        <end position="525"/>
    </location>
</feature>
<gene>
    <name evidence="7" type="ORF">SAMN02910417_00205</name>
</gene>
<feature type="region of interest" description="Disordered" evidence="3">
    <location>
        <begin position="203"/>
        <end position="245"/>
    </location>
</feature>
<dbReference type="EMBL" id="FMXR01000004">
    <property type="protein sequence ID" value="SDB02827.1"/>
    <property type="molecule type" value="Genomic_DNA"/>
</dbReference>
<evidence type="ECO:0000259" key="6">
    <source>
        <dbReference type="PROSITE" id="PS50978"/>
    </source>
</evidence>
<keyword evidence="2 5" id="KW-0732">Signal</keyword>
<dbReference type="AlphaFoldDB" id="A0A1G6A324"/>